<dbReference type="PANTHER" id="PTHR47359:SF3">
    <property type="entry name" value="NLP_P60 DOMAIN-CONTAINING PROTEIN-RELATED"/>
    <property type="match status" value="1"/>
</dbReference>
<dbReference type="EMBL" id="MU006561">
    <property type="protein sequence ID" value="KAF2752095.1"/>
    <property type="molecule type" value="Genomic_DNA"/>
</dbReference>
<dbReference type="InterPro" id="IPR051794">
    <property type="entry name" value="PG_Endopeptidase_C40"/>
</dbReference>
<evidence type="ECO:0000256" key="3">
    <source>
        <dbReference type="ARBA" id="ARBA00022801"/>
    </source>
</evidence>
<keyword evidence="2" id="KW-0645">Protease</keyword>
<evidence type="ECO:0000313" key="8">
    <source>
        <dbReference type="Proteomes" id="UP000799440"/>
    </source>
</evidence>
<dbReference type="GO" id="GO:0008234">
    <property type="term" value="F:cysteine-type peptidase activity"/>
    <property type="evidence" value="ECO:0007669"/>
    <property type="project" value="UniProtKB-KW"/>
</dbReference>
<feature type="domain" description="NlpC/P60" evidence="6">
    <location>
        <begin position="118"/>
        <end position="268"/>
    </location>
</feature>
<protein>
    <recommendedName>
        <fullName evidence="6">NlpC/P60 domain-containing protein</fullName>
    </recommendedName>
</protein>
<dbReference type="SUPFAM" id="SSF54001">
    <property type="entry name" value="Cysteine proteinases"/>
    <property type="match status" value="1"/>
</dbReference>
<dbReference type="Pfam" id="PF00877">
    <property type="entry name" value="NLPC_P60"/>
    <property type="match status" value="1"/>
</dbReference>
<reference evidence="7" key="1">
    <citation type="journal article" date="2020" name="Stud. Mycol.">
        <title>101 Dothideomycetes genomes: a test case for predicting lifestyles and emergence of pathogens.</title>
        <authorList>
            <person name="Haridas S."/>
            <person name="Albert R."/>
            <person name="Binder M."/>
            <person name="Bloem J."/>
            <person name="Labutti K."/>
            <person name="Salamov A."/>
            <person name="Andreopoulos B."/>
            <person name="Baker S."/>
            <person name="Barry K."/>
            <person name="Bills G."/>
            <person name="Bluhm B."/>
            <person name="Cannon C."/>
            <person name="Castanera R."/>
            <person name="Culley D."/>
            <person name="Daum C."/>
            <person name="Ezra D."/>
            <person name="Gonzalez J."/>
            <person name="Henrissat B."/>
            <person name="Kuo A."/>
            <person name="Liang C."/>
            <person name="Lipzen A."/>
            <person name="Lutzoni F."/>
            <person name="Magnuson J."/>
            <person name="Mondo S."/>
            <person name="Nolan M."/>
            <person name="Ohm R."/>
            <person name="Pangilinan J."/>
            <person name="Park H.-J."/>
            <person name="Ramirez L."/>
            <person name="Alfaro M."/>
            <person name="Sun H."/>
            <person name="Tritt A."/>
            <person name="Yoshinaga Y."/>
            <person name="Zwiers L.-H."/>
            <person name="Turgeon B."/>
            <person name="Goodwin S."/>
            <person name="Spatafora J."/>
            <person name="Crous P."/>
            <person name="Grigoriev I."/>
        </authorList>
    </citation>
    <scope>NUCLEOTIDE SEQUENCE</scope>
    <source>
        <strain evidence="7">CBS 119925</strain>
    </source>
</reference>
<evidence type="ECO:0000313" key="7">
    <source>
        <dbReference type="EMBL" id="KAF2752095.1"/>
    </source>
</evidence>
<keyword evidence="3" id="KW-0378">Hydrolase</keyword>
<organism evidence="7 8">
    <name type="scientific">Sporormia fimetaria CBS 119925</name>
    <dbReference type="NCBI Taxonomy" id="1340428"/>
    <lineage>
        <taxon>Eukaryota</taxon>
        <taxon>Fungi</taxon>
        <taxon>Dikarya</taxon>
        <taxon>Ascomycota</taxon>
        <taxon>Pezizomycotina</taxon>
        <taxon>Dothideomycetes</taxon>
        <taxon>Pleosporomycetidae</taxon>
        <taxon>Pleosporales</taxon>
        <taxon>Sporormiaceae</taxon>
        <taxon>Sporormia</taxon>
    </lineage>
</organism>
<feature type="chain" id="PRO_5025478111" description="NlpC/P60 domain-containing protein" evidence="5">
    <location>
        <begin position="21"/>
        <end position="268"/>
    </location>
</feature>
<keyword evidence="4" id="KW-0788">Thiol protease</keyword>
<dbReference type="PROSITE" id="PS51935">
    <property type="entry name" value="NLPC_P60"/>
    <property type="match status" value="1"/>
</dbReference>
<evidence type="ECO:0000256" key="2">
    <source>
        <dbReference type="ARBA" id="ARBA00022670"/>
    </source>
</evidence>
<name>A0A6A6VNH7_9PLEO</name>
<dbReference type="Gene3D" id="3.90.1720.10">
    <property type="entry name" value="endopeptidase domain like (from Nostoc punctiforme)"/>
    <property type="match status" value="1"/>
</dbReference>
<gene>
    <name evidence="7" type="ORF">M011DRAFT_454933</name>
</gene>
<evidence type="ECO:0000256" key="4">
    <source>
        <dbReference type="ARBA" id="ARBA00022807"/>
    </source>
</evidence>
<evidence type="ECO:0000256" key="1">
    <source>
        <dbReference type="ARBA" id="ARBA00007074"/>
    </source>
</evidence>
<dbReference type="OrthoDB" id="2251794at2759"/>
<dbReference type="InterPro" id="IPR000064">
    <property type="entry name" value="NLP_P60_dom"/>
</dbReference>
<sequence length="268" mass="28411">MFKSLVTGLLLATTAVNATALLPRQTKLNGPCTGANGVKGVCVSTSSCTSDGGSYIHNACPGTPDNIKCCTKPSCQRAAQSGDCRWVDSCPGTVLTGLCPGPAGYRCCVTGGAPAPGSNLGQKILAKSKEAEGLPYRWGGGNCKGPTGGGFDCSGLVSWAVCQVTGRDLFSEGLRVTREMYCAGESKLKYKKVPWAQRRAGDAVFFGGAKNDENRCNCKNDKQGIHHVGLMMDSGWTMWNALKTGTKIRKDNFENWNEAPCPHVIRFS</sequence>
<dbReference type="Proteomes" id="UP000799440">
    <property type="component" value="Unassembled WGS sequence"/>
</dbReference>
<keyword evidence="5" id="KW-0732">Signal</keyword>
<dbReference type="PANTHER" id="PTHR47359">
    <property type="entry name" value="PEPTIDOGLYCAN DL-ENDOPEPTIDASE CWLO"/>
    <property type="match status" value="1"/>
</dbReference>
<keyword evidence="8" id="KW-1185">Reference proteome</keyword>
<feature type="signal peptide" evidence="5">
    <location>
        <begin position="1"/>
        <end position="20"/>
    </location>
</feature>
<comment type="similarity">
    <text evidence="1">Belongs to the peptidase C40 family.</text>
</comment>
<proteinExistence type="inferred from homology"/>
<evidence type="ECO:0000259" key="6">
    <source>
        <dbReference type="PROSITE" id="PS51935"/>
    </source>
</evidence>
<evidence type="ECO:0000256" key="5">
    <source>
        <dbReference type="SAM" id="SignalP"/>
    </source>
</evidence>
<dbReference type="GO" id="GO:0006508">
    <property type="term" value="P:proteolysis"/>
    <property type="evidence" value="ECO:0007669"/>
    <property type="project" value="UniProtKB-KW"/>
</dbReference>
<dbReference type="AlphaFoldDB" id="A0A6A6VNH7"/>
<accession>A0A6A6VNH7</accession>
<dbReference type="InterPro" id="IPR038765">
    <property type="entry name" value="Papain-like_cys_pep_sf"/>
</dbReference>